<dbReference type="Proteomes" id="UP000320386">
    <property type="component" value="Chromosome"/>
</dbReference>
<dbReference type="SMART" id="SM00947">
    <property type="entry name" value="Pro_CA"/>
    <property type="match status" value="1"/>
</dbReference>
<name>A0A518BVW5_9BACT</name>
<dbReference type="RefSeq" id="WP_145445251.1">
    <property type="nucleotide sequence ID" value="NZ_CP036280.1"/>
</dbReference>
<dbReference type="EC" id="4.2.1.1" evidence="3"/>
<feature type="binding site" evidence="2">
    <location>
        <position position="47"/>
    </location>
    <ligand>
        <name>Zn(2+)</name>
        <dbReference type="ChEBI" id="CHEBI:29105"/>
    </ligand>
</feature>
<accession>A0A518BVW5</accession>
<protein>
    <submittedName>
        <fullName evidence="3">Carbonic anhydrase 2</fullName>
        <ecNumber evidence="3">4.2.1.1</ecNumber>
    </submittedName>
</protein>
<feature type="binding site" evidence="2">
    <location>
        <position position="103"/>
    </location>
    <ligand>
        <name>Zn(2+)</name>
        <dbReference type="ChEBI" id="CHEBI:29105"/>
    </ligand>
</feature>
<keyword evidence="2" id="KW-0479">Metal-binding</keyword>
<dbReference type="OrthoDB" id="9769739at2"/>
<evidence type="ECO:0000256" key="1">
    <source>
        <dbReference type="ARBA" id="ARBA00006217"/>
    </source>
</evidence>
<proteinExistence type="inferred from homology"/>
<organism evidence="3 4">
    <name type="scientific">Mucisphaera calidilacus</name>
    <dbReference type="NCBI Taxonomy" id="2527982"/>
    <lineage>
        <taxon>Bacteria</taxon>
        <taxon>Pseudomonadati</taxon>
        <taxon>Planctomycetota</taxon>
        <taxon>Phycisphaerae</taxon>
        <taxon>Phycisphaerales</taxon>
        <taxon>Phycisphaeraceae</taxon>
        <taxon>Mucisphaera</taxon>
    </lineage>
</organism>
<comment type="cofactor">
    <cofactor evidence="2">
        <name>Zn(2+)</name>
        <dbReference type="ChEBI" id="CHEBI:29105"/>
    </cofactor>
    <text evidence="2">Binds 1 zinc ion per subunit.</text>
</comment>
<dbReference type="Pfam" id="PF00484">
    <property type="entry name" value="Pro_CA"/>
    <property type="match status" value="1"/>
</dbReference>
<dbReference type="InterPro" id="IPR001765">
    <property type="entry name" value="Carbonic_anhydrase"/>
</dbReference>
<dbReference type="SUPFAM" id="SSF53056">
    <property type="entry name" value="beta-carbonic anhydrase, cab"/>
    <property type="match status" value="1"/>
</dbReference>
<comment type="similarity">
    <text evidence="1">Belongs to the beta-class carbonic anhydrase family.</text>
</comment>
<dbReference type="GO" id="GO:0004089">
    <property type="term" value="F:carbonate dehydratase activity"/>
    <property type="evidence" value="ECO:0007669"/>
    <property type="project" value="UniProtKB-EC"/>
</dbReference>
<dbReference type="AlphaFoldDB" id="A0A518BVW5"/>
<feature type="binding site" evidence="2">
    <location>
        <position position="49"/>
    </location>
    <ligand>
        <name>Zn(2+)</name>
        <dbReference type="ChEBI" id="CHEBI:29105"/>
    </ligand>
</feature>
<evidence type="ECO:0000313" key="4">
    <source>
        <dbReference type="Proteomes" id="UP000320386"/>
    </source>
</evidence>
<dbReference type="Gene3D" id="3.40.1050.10">
    <property type="entry name" value="Carbonic anhydrase"/>
    <property type="match status" value="1"/>
</dbReference>
<feature type="binding site" evidence="2">
    <location>
        <position position="100"/>
    </location>
    <ligand>
        <name>Zn(2+)</name>
        <dbReference type="ChEBI" id="CHEBI:29105"/>
    </ligand>
</feature>
<dbReference type="PANTHER" id="PTHR11002:SF79">
    <property type="entry name" value="CARBONIC ANHYDRASE 2"/>
    <property type="match status" value="1"/>
</dbReference>
<sequence length="184" mass="19436">MKAEQVLEELRRGNERFREGRMVTRDYASEGKAAVAGQSPGAVVLSCMDSRVPVEAIFDQGIGDVFVLRVAGNVVNADVLGSLEFATRVVKTHLVVVLGHTDCGAVKGAIAGVELGHLTGLLERLGPAVEEGGGDVDAVIEANVRRMMAAITRESGVVGELVERGEVVVVGGVYDLATRAVRWL</sequence>
<dbReference type="KEGG" id="mcad:Pan265_09630"/>
<keyword evidence="2" id="KW-0862">Zinc</keyword>
<keyword evidence="3" id="KW-0456">Lyase</keyword>
<reference evidence="3 4" key="1">
    <citation type="submission" date="2019-02" db="EMBL/GenBank/DDBJ databases">
        <title>Deep-cultivation of Planctomycetes and their phenomic and genomic characterization uncovers novel biology.</title>
        <authorList>
            <person name="Wiegand S."/>
            <person name="Jogler M."/>
            <person name="Boedeker C."/>
            <person name="Pinto D."/>
            <person name="Vollmers J."/>
            <person name="Rivas-Marin E."/>
            <person name="Kohn T."/>
            <person name="Peeters S.H."/>
            <person name="Heuer A."/>
            <person name="Rast P."/>
            <person name="Oberbeckmann S."/>
            <person name="Bunk B."/>
            <person name="Jeske O."/>
            <person name="Meyerdierks A."/>
            <person name="Storesund J.E."/>
            <person name="Kallscheuer N."/>
            <person name="Luecker S."/>
            <person name="Lage O.M."/>
            <person name="Pohl T."/>
            <person name="Merkel B.J."/>
            <person name="Hornburger P."/>
            <person name="Mueller R.-W."/>
            <person name="Bruemmer F."/>
            <person name="Labrenz M."/>
            <person name="Spormann A.M."/>
            <person name="Op den Camp H."/>
            <person name="Overmann J."/>
            <person name="Amann R."/>
            <person name="Jetten M.S.M."/>
            <person name="Mascher T."/>
            <person name="Medema M.H."/>
            <person name="Devos D.P."/>
            <person name="Kaster A.-K."/>
            <person name="Ovreas L."/>
            <person name="Rohde M."/>
            <person name="Galperin M.Y."/>
            <person name="Jogler C."/>
        </authorList>
    </citation>
    <scope>NUCLEOTIDE SEQUENCE [LARGE SCALE GENOMIC DNA]</scope>
    <source>
        <strain evidence="3 4">Pan265</strain>
    </source>
</reference>
<dbReference type="EMBL" id="CP036280">
    <property type="protein sequence ID" value="QDU71115.1"/>
    <property type="molecule type" value="Genomic_DNA"/>
</dbReference>
<evidence type="ECO:0000313" key="3">
    <source>
        <dbReference type="EMBL" id="QDU71115.1"/>
    </source>
</evidence>
<evidence type="ECO:0000256" key="2">
    <source>
        <dbReference type="PIRSR" id="PIRSR601765-1"/>
    </source>
</evidence>
<dbReference type="InterPro" id="IPR036874">
    <property type="entry name" value="Carbonic_anhydrase_sf"/>
</dbReference>
<dbReference type="GO" id="GO:0008270">
    <property type="term" value="F:zinc ion binding"/>
    <property type="evidence" value="ECO:0007669"/>
    <property type="project" value="InterPro"/>
</dbReference>
<dbReference type="PANTHER" id="PTHR11002">
    <property type="entry name" value="CARBONIC ANHYDRASE"/>
    <property type="match status" value="1"/>
</dbReference>
<gene>
    <name evidence="3" type="primary">mtcA2_2</name>
    <name evidence="3" type="ORF">Pan265_09630</name>
</gene>
<keyword evidence="4" id="KW-1185">Reference proteome</keyword>